<proteinExistence type="predicted"/>
<name>V2XTL5_MONRO</name>
<organism evidence="2 3">
    <name type="scientific">Moniliophthora roreri (strain MCA 2997)</name>
    <name type="common">Cocoa frosty pod rot fungus</name>
    <name type="synonym">Crinipellis roreri</name>
    <dbReference type="NCBI Taxonomy" id="1381753"/>
    <lineage>
        <taxon>Eukaryota</taxon>
        <taxon>Fungi</taxon>
        <taxon>Dikarya</taxon>
        <taxon>Basidiomycota</taxon>
        <taxon>Agaricomycotina</taxon>
        <taxon>Agaricomycetes</taxon>
        <taxon>Agaricomycetidae</taxon>
        <taxon>Agaricales</taxon>
        <taxon>Marasmiineae</taxon>
        <taxon>Marasmiaceae</taxon>
        <taxon>Moniliophthora</taxon>
    </lineage>
</organism>
<dbReference type="AlphaFoldDB" id="V2XTL5"/>
<dbReference type="Proteomes" id="UP000017559">
    <property type="component" value="Unassembled WGS sequence"/>
</dbReference>
<dbReference type="EMBL" id="AWSO01000054">
    <property type="protein sequence ID" value="ESK96176.1"/>
    <property type="molecule type" value="Genomic_DNA"/>
</dbReference>
<dbReference type="HOGENOM" id="CLU_053172_0_0_1"/>
<evidence type="ECO:0000256" key="1">
    <source>
        <dbReference type="SAM" id="MobiDB-lite"/>
    </source>
</evidence>
<dbReference type="OrthoDB" id="2798046at2759"/>
<dbReference type="KEGG" id="mrr:Moror_7317"/>
<gene>
    <name evidence="2" type="ORF">Moror_7317</name>
</gene>
<reference evidence="2 3" key="1">
    <citation type="journal article" date="2014" name="BMC Genomics">
        <title>Genome and secretome analysis of the hemibiotrophic fungal pathogen, Moniliophthora roreri, which causes frosty pod rot disease of cacao: mechanisms of the biotrophic and necrotrophic phases.</title>
        <authorList>
            <person name="Meinhardt L.W."/>
            <person name="Costa G.G.L."/>
            <person name="Thomazella D.P.T."/>
            <person name="Teixeira P.J.P.L."/>
            <person name="Carazzolle M.F."/>
            <person name="Schuster S.C."/>
            <person name="Carlson J.E."/>
            <person name="Guiltinan M.J."/>
            <person name="Mieczkowski P."/>
            <person name="Farmer A."/>
            <person name="Ramaraj T."/>
            <person name="Crozier J."/>
            <person name="Davis R.E."/>
            <person name="Shao J."/>
            <person name="Melnick R.L."/>
            <person name="Pereira G.A.G."/>
            <person name="Bailey B.A."/>
        </authorList>
    </citation>
    <scope>NUCLEOTIDE SEQUENCE [LARGE SCALE GENOMIC DNA]</scope>
    <source>
        <strain evidence="2 3">MCA 2997</strain>
    </source>
</reference>
<sequence length="374" mass="43713">MSSLFPRISIILILTLPLFGICWRTFPGRIRIRGIHLKLYPLTITLSSLSYTRRDAALSLSLSSFYITFHVPRRDNPRWATVSLHQCSLKDKKHYVTIHRIHVTLWLFPSLSGYPPARRTIAFVELHDFRIQVYSSKNTPRWVEQLRRDLLYTMLNEDTRRLDNADLKLELRTARSASFRFDGDSNSDVDGEAPRSTGHIAEPSSSGELNDEAKVTFFADHWHTYNHINSRLYEFGRIDAQLRRSWAGEEGTFVLVSQECRWTRVLNEEELSDRRHSLESPSPLRRLASWLCPPFRLLQTIFSTIIYLCMSPMSLVDLYAPRIDVTFDHFRIRDAELYRHGSLFLQRYIDQRQLWSADIWSRILLSGIGRLLGV</sequence>
<protein>
    <submittedName>
        <fullName evidence="2">Uncharacterized protein</fullName>
    </submittedName>
</protein>
<accession>V2XTL5</accession>
<evidence type="ECO:0000313" key="2">
    <source>
        <dbReference type="EMBL" id="ESK96176.1"/>
    </source>
</evidence>
<feature type="region of interest" description="Disordered" evidence="1">
    <location>
        <begin position="182"/>
        <end position="208"/>
    </location>
</feature>
<keyword evidence="3" id="KW-1185">Reference proteome</keyword>
<evidence type="ECO:0000313" key="3">
    <source>
        <dbReference type="Proteomes" id="UP000017559"/>
    </source>
</evidence>
<comment type="caution">
    <text evidence="2">The sequence shown here is derived from an EMBL/GenBank/DDBJ whole genome shotgun (WGS) entry which is preliminary data.</text>
</comment>